<evidence type="ECO:0000256" key="7">
    <source>
        <dbReference type="ARBA" id="ARBA00022932"/>
    </source>
</evidence>
<dbReference type="GO" id="GO:0009360">
    <property type="term" value="C:DNA polymerase III complex"/>
    <property type="evidence" value="ECO:0007669"/>
    <property type="project" value="InterPro"/>
</dbReference>
<dbReference type="EMBL" id="STGY01000073">
    <property type="protein sequence ID" value="THV35715.1"/>
    <property type="molecule type" value="Genomic_DNA"/>
</dbReference>
<dbReference type="GO" id="GO:0003887">
    <property type="term" value="F:DNA-directed DNA polymerase activity"/>
    <property type="evidence" value="ECO:0007669"/>
    <property type="project" value="UniProtKB-KW"/>
</dbReference>
<reference evidence="9 10" key="2">
    <citation type="submission" date="2019-05" db="EMBL/GenBank/DDBJ databases">
        <title>Glycomyces buryatensis sp. nov.</title>
        <authorList>
            <person name="Nikitina E."/>
        </authorList>
    </citation>
    <scope>NUCLEOTIDE SEQUENCE [LARGE SCALE GENOMIC DNA]</scope>
    <source>
        <strain evidence="9 10">18</strain>
    </source>
</reference>
<evidence type="ECO:0000256" key="5">
    <source>
        <dbReference type="ARBA" id="ARBA00022695"/>
    </source>
</evidence>
<keyword evidence="8" id="KW-0238">DNA-binding</keyword>
<dbReference type="InterPro" id="IPR046938">
    <property type="entry name" value="DNA_clamp_sf"/>
</dbReference>
<dbReference type="RefSeq" id="WP_136536872.1">
    <property type="nucleotide sequence ID" value="NZ_STGY01000073.1"/>
</dbReference>
<dbReference type="GO" id="GO:0003677">
    <property type="term" value="F:DNA binding"/>
    <property type="evidence" value="ECO:0007669"/>
    <property type="project" value="UniProtKB-KW"/>
</dbReference>
<evidence type="ECO:0000313" key="9">
    <source>
        <dbReference type="EMBL" id="THV35715.1"/>
    </source>
</evidence>
<keyword evidence="3" id="KW-0963">Cytoplasm</keyword>
<dbReference type="GO" id="GO:0006271">
    <property type="term" value="P:DNA strand elongation involved in DNA replication"/>
    <property type="evidence" value="ECO:0007669"/>
    <property type="project" value="TreeGrafter"/>
</dbReference>
<evidence type="ECO:0000256" key="4">
    <source>
        <dbReference type="ARBA" id="ARBA00022679"/>
    </source>
</evidence>
<evidence type="ECO:0000256" key="8">
    <source>
        <dbReference type="ARBA" id="ARBA00023125"/>
    </source>
</evidence>
<accession>A0A4S8PZV8</accession>
<gene>
    <name evidence="9" type="ORF">FAB82_22850</name>
</gene>
<keyword evidence="7" id="KW-0239">DNA-directed DNA polymerase</keyword>
<keyword evidence="4" id="KW-0808">Transferase</keyword>
<evidence type="ECO:0000256" key="6">
    <source>
        <dbReference type="ARBA" id="ARBA00022705"/>
    </source>
</evidence>
<evidence type="ECO:0000313" key="10">
    <source>
        <dbReference type="Proteomes" id="UP000308760"/>
    </source>
</evidence>
<protein>
    <submittedName>
        <fullName evidence="9">Uncharacterized protein</fullName>
    </submittedName>
</protein>
<dbReference type="GO" id="GO:0005737">
    <property type="term" value="C:cytoplasm"/>
    <property type="evidence" value="ECO:0007669"/>
    <property type="project" value="UniProtKB-SubCell"/>
</dbReference>
<name>A0A4S8PZV8_9ACTN</name>
<dbReference type="AlphaFoldDB" id="A0A4S8PZV8"/>
<comment type="similarity">
    <text evidence="2">Belongs to the beta sliding clamp family.</text>
</comment>
<dbReference type="PANTHER" id="PTHR30478">
    <property type="entry name" value="DNA POLYMERASE III SUBUNIT BETA"/>
    <property type="match status" value="1"/>
</dbReference>
<evidence type="ECO:0000256" key="1">
    <source>
        <dbReference type="ARBA" id="ARBA00004496"/>
    </source>
</evidence>
<sequence length="374" mass="39531">MPTDNSHDLSALARSQLRPELDPAPTLRVQVRAKPLRQAPVYALVAVPMKAQAAELRTVRLEADDDRLTLTGFDYIHALSVSLTVKRGPLHRSGNAAVDAARLAAALDLVGGETVEITVAGKAITVMAPGCTVLLAAVPLDRFPTLPQPMDDAERITGGALDGTALTAIARAGAVVETGPVYGDWAAVRVRIDASGIRAWAKATYAATVQTVEHATDASDRKVLDVVIPSEAVVALAKPFADMGGEWSTAVVACSSTRWLELRRGDVTSRIKTLATAVEDLSVIGGYLDEPVQASAAQSKSSLASRIRANRSERLELAEVVEFWGLRRTVDRRLLKKALATLPDGEVTLALTTGNRLLLTAGGARTVVSTAPLS</sequence>
<dbReference type="PANTHER" id="PTHR30478:SF0">
    <property type="entry name" value="BETA SLIDING CLAMP"/>
    <property type="match status" value="1"/>
</dbReference>
<dbReference type="InterPro" id="IPR001001">
    <property type="entry name" value="DNA_polIII_beta"/>
</dbReference>
<proteinExistence type="inferred from homology"/>
<dbReference type="Gene3D" id="3.10.150.10">
    <property type="entry name" value="DNA Polymerase III, subunit A, domain 2"/>
    <property type="match status" value="1"/>
</dbReference>
<keyword evidence="10" id="KW-1185">Reference proteome</keyword>
<organism evidence="9 10">
    <name type="scientific">Glycomyces buryatensis</name>
    <dbReference type="NCBI Taxonomy" id="2570927"/>
    <lineage>
        <taxon>Bacteria</taxon>
        <taxon>Bacillati</taxon>
        <taxon>Actinomycetota</taxon>
        <taxon>Actinomycetes</taxon>
        <taxon>Glycomycetales</taxon>
        <taxon>Glycomycetaceae</taxon>
        <taxon>Glycomyces</taxon>
    </lineage>
</organism>
<dbReference type="Proteomes" id="UP000308760">
    <property type="component" value="Unassembled WGS sequence"/>
</dbReference>
<comment type="caution">
    <text evidence="9">The sequence shown here is derived from an EMBL/GenBank/DDBJ whole genome shotgun (WGS) entry which is preliminary data.</text>
</comment>
<keyword evidence="5" id="KW-0548">Nucleotidyltransferase</keyword>
<evidence type="ECO:0000256" key="2">
    <source>
        <dbReference type="ARBA" id="ARBA00010752"/>
    </source>
</evidence>
<evidence type="ECO:0000256" key="3">
    <source>
        <dbReference type="ARBA" id="ARBA00022490"/>
    </source>
</evidence>
<dbReference type="Gene3D" id="3.70.10.10">
    <property type="match status" value="1"/>
</dbReference>
<keyword evidence="6" id="KW-0235">DNA replication</keyword>
<reference evidence="10" key="1">
    <citation type="submission" date="2019-04" db="EMBL/GenBank/DDBJ databases">
        <title>Nocardioides xinjiangensis sp. nov.</title>
        <authorList>
            <person name="Liu S."/>
        </authorList>
    </citation>
    <scope>NUCLEOTIDE SEQUENCE [LARGE SCALE GENOMIC DNA]</scope>
    <source>
        <strain evidence="10">18</strain>
    </source>
</reference>
<comment type="subcellular location">
    <subcellularLocation>
        <location evidence="1">Cytoplasm</location>
    </subcellularLocation>
</comment>
<dbReference type="SUPFAM" id="SSF55979">
    <property type="entry name" value="DNA clamp"/>
    <property type="match status" value="1"/>
</dbReference>